<dbReference type="EMBL" id="FNFO01000007">
    <property type="protein sequence ID" value="SDL66912.1"/>
    <property type="molecule type" value="Genomic_DNA"/>
</dbReference>
<feature type="domain" description="Ferrous iron transporter FeoA-like" evidence="2">
    <location>
        <begin position="4"/>
        <end position="75"/>
    </location>
</feature>
<dbReference type="PANTHER" id="PTHR42954">
    <property type="entry name" value="FE(2+) TRANSPORT PROTEIN A"/>
    <property type="match status" value="1"/>
</dbReference>
<dbReference type="InterPro" id="IPR007167">
    <property type="entry name" value="Fe-transptr_FeoA-like"/>
</dbReference>
<dbReference type="SUPFAM" id="SSF50037">
    <property type="entry name" value="C-terminal domain of transcriptional repressors"/>
    <property type="match status" value="1"/>
</dbReference>
<dbReference type="Gene3D" id="2.30.30.90">
    <property type="match status" value="1"/>
</dbReference>
<dbReference type="InterPro" id="IPR008988">
    <property type="entry name" value="Transcriptional_repressor_C"/>
</dbReference>
<dbReference type="InterPro" id="IPR052713">
    <property type="entry name" value="FeoA"/>
</dbReference>
<dbReference type="STRING" id="1075417.SAMN05421823_107205"/>
<reference evidence="3 4" key="1">
    <citation type="submission" date="2016-10" db="EMBL/GenBank/DDBJ databases">
        <authorList>
            <person name="de Groot N.N."/>
        </authorList>
    </citation>
    <scope>NUCLEOTIDE SEQUENCE [LARGE SCALE GENOMIC DNA]</scope>
    <source>
        <strain evidence="3 4">DSM 25186</strain>
    </source>
</reference>
<dbReference type="SMART" id="SM00899">
    <property type="entry name" value="FeoA"/>
    <property type="match status" value="1"/>
</dbReference>
<name>A0A1G9LXY9_9BACT</name>
<proteinExistence type="predicted"/>
<accession>A0A1G9LXY9</accession>
<evidence type="ECO:0000256" key="1">
    <source>
        <dbReference type="ARBA" id="ARBA00023004"/>
    </source>
</evidence>
<organism evidence="3 4">
    <name type="scientific">Catalinimonas alkaloidigena</name>
    <dbReference type="NCBI Taxonomy" id="1075417"/>
    <lineage>
        <taxon>Bacteria</taxon>
        <taxon>Pseudomonadati</taxon>
        <taxon>Bacteroidota</taxon>
        <taxon>Cytophagia</taxon>
        <taxon>Cytophagales</taxon>
        <taxon>Catalimonadaceae</taxon>
        <taxon>Catalinimonas</taxon>
    </lineage>
</organism>
<dbReference type="InterPro" id="IPR038157">
    <property type="entry name" value="FeoA_core_dom"/>
</dbReference>
<keyword evidence="4" id="KW-1185">Reference proteome</keyword>
<evidence type="ECO:0000313" key="3">
    <source>
        <dbReference type="EMBL" id="SDL66912.1"/>
    </source>
</evidence>
<dbReference type="RefSeq" id="WP_089684587.1">
    <property type="nucleotide sequence ID" value="NZ_FNFO01000007.1"/>
</dbReference>
<dbReference type="Pfam" id="PF04023">
    <property type="entry name" value="FeoA"/>
    <property type="match status" value="1"/>
</dbReference>
<keyword evidence="1" id="KW-0408">Iron</keyword>
<evidence type="ECO:0000313" key="4">
    <source>
        <dbReference type="Proteomes" id="UP000198510"/>
    </source>
</evidence>
<sequence length="75" mass="8263">MRPRSVADLQVGESAKVCSFCDEPLSLKLLEMGCLPGSQVTLCRKAPLGCPLYLRVQDYHISIRKDEAATILLDV</sequence>
<gene>
    <name evidence="3" type="ORF">SAMN05421823_107205</name>
</gene>
<dbReference type="Proteomes" id="UP000198510">
    <property type="component" value="Unassembled WGS sequence"/>
</dbReference>
<dbReference type="AlphaFoldDB" id="A0A1G9LXY9"/>
<dbReference type="GO" id="GO:0046914">
    <property type="term" value="F:transition metal ion binding"/>
    <property type="evidence" value="ECO:0007669"/>
    <property type="project" value="InterPro"/>
</dbReference>
<protein>
    <submittedName>
        <fullName evidence="3">Ferrous iron transport protein A</fullName>
    </submittedName>
</protein>
<dbReference type="OrthoDB" id="9811076at2"/>
<evidence type="ECO:0000259" key="2">
    <source>
        <dbReference type="SMART" id="SM00899"/>
    </source>
</evidence>
<dbReference type="PANTHER" id="PTHR42954:SF2">
    <property type="entry name" value="FE(2+) TRANSPORT PROTEIN A"/>
    <property type="match status" value="1"/>
</dbReference>